<dbReference type="InterPro" id="IPR036318">
    <property type="entry name" value="FAD-bd_PCMH-like_sf"/>
</dbReference>
<name>A0A506UEF6_9HYPH</name>
<dbReference type="InterPro" id="IPR004113">
    <property type="entry name" value="FAD-bd_oxidored_4_C"/>
</dbReference>
<dbReference type="InterPro" id="IPR016167">
    <property type="entry name" value="FAD-bd_PCMH_sub1"/>
</dbReference>
<evidence type="ECO:0000313" key="7">
    <source>
        <dbReference type="Proteomes" id="UP000318801"/>
    </source>
</evidence>
<dbReference type="FunFam" id="1.10.45.10:FF:000001">
    <property type="entry name" value="D-lactate dehydrogenase mitochondrial"/>
    <property type="match status" value="1"/>
</dbReference>
<evidence type="ECO:0000313" key="6">
    <source>
        <dbReference type="EMBL" id="TPW32370.1"/>
    </source>
</evidence>
<dbReference type="PROSITE" id="PS51387">
    <property type="entry name" value="FAD_PCMH"/>
    <property type="match status" value="1"/>
</dbReference>
<evidence type="ECO:0000256" key="3">
    <source>
        <dbReference type="ARBA" id="ARBA00022630"/>
    </source>
</evidence>
<dbReference type="PANTHER" id="PTHR43716:SF2">
    <property type="entry name" value="BLL6224 PROTEIN"/>
    <property type="match status" value="1"/>
</dbReference>
<organism evidence="6 7">
    <name type="scientific">Martelella alba</name>
    <dbReference type="NCBI Taxonomy" id="2590451"/>
    <lineage>
        <taxon>Bacteria</taxon>
        <taxon>Pseudomonadati</taxon>
        <taxon>Pseudomonadota</taxon>
        <taxon>Alphaproteobacteria</taxon>
        <taxon>Hyphomicrobiales</taxon>
        <taxon>Aurantimonadaceae</taxon>
        <taxon>Martelella</taxon>
    </lineage>
</organism>
<protein>
    <submittedName>
        <fullName evidence="6">FAD-binding oxidoreductase</fullName>
    </submittedName>
</protein>
<dbReference type="InterPro" id="IPR016166">
    <property type="entry name" value="FAD-bd_PCMH"/>
</dbReference>
<dbReference type="EMBL" id="VHLG01000002">
    <property type="protein sequence ID" value="TPW32370.1"/>
    <property type="molecule type" value="Genomic_DNA"/>
</dbReference>
<dbReference type="Proteomes" id="UP000318801">
    <property type="component" value="Unassembled WGS sequence"/>
</dbReference>
<dbReference type="InterPro" id="IPR016164">
    <property type="entry name" value="FAD-linked_Oxase-like_C"/>
</dbReference>
<feature type="domain" description="FAD-binding PCMH-type" evidence="5">
    <location>
        <begin position="59"/>
        <end position="240"/>
    </location>
</feature>
<evidence type="ECO:0000256" key="1">
    <source>
        <dbReference type="ARBA" id="ARBA00001974"/>
    </source>
</evidence>
<dbReference type="PANTHER" id="PTHR43716">
    <property type="entry name" value="D-2-HYDROXYGLUTARATE DEHYDROGENASE, MITOCHONDRIAL"/>
    <property type="match status" value="1"/>
</dbReference>
<dbReference type="AlphaFoldDB" id="A0A506UEF6"/>
<reference evidence="6 7" key="1">
    <citation type="submission" date="2019-06" db="EMBL/GenBank/DDBJ databases">
        <authorList>
            <person name="Li M."/>
        </authorList>
    </citation>
    <scope>NUCLEOTIDE SEQUENCE [LARGE SCALE GENOMIC DNA]</scope>
    <source>
        <strain evidence="6 7">BGMRC2036</strain>
    </source>
</reference>
<dbReference type="InterPro" id="IPR051264">
    <property type="entry name" value="FAD-oxidored/transferase_4"/>
</dbReference>
<keyword evidence="4" id="KW-0274">FAD</keyword>
<dbReference type="GO" id="GO:0022904">
    <property type="term" value="P:respiratory electron transport chain"/>
    <property type="evidence" value="ECO:0007669"/>
    <property type="project" value="TreeGrafter"/>
</dbReference>
<accession>A0A506UEF6</accession>
<dbReference type="Gene3D" id="3.30.43.10">
    <property type="entry name" value="Uridine Diphospho-n-acetylenolpyruvylglucosamine Reductase, domain 2"/>
    <property type="match status" value="1"/>
</dbReference>
<comment type="caution">
    <text evidence="6">The sequence shown here is derived from an EMBL/GenBank/DDBJ whole genome shotgun (WGS) entry which is preliminary data.</text>
</comment>
<gene>
    <name evidence="6" type="ORF">FJU08_05025</name>
</gene>
<dbReference type="Gene3D" id="1.10.45.10">
    <property type="entry name" value="Vanillyl-alcohol Oxidase, Chain A, domain 4"/>
    <property type="match status" value="1"/>
</dbReference>
<evidence type="ECO:0000256" key="2">
    <source>
        <dbReference type="ARBA" id="ARBA00008000"/>
    </source>
</evidence>
<dbReference type="Gene3D" id="3.30.70.2740">
    <property type="match status" value="1"/>
</dbReference>
<dbReference type="Gene3D" id="3.30.465.10">
    <property type="match status" value="1"/>
</dbReference>
<proteinExistence type="inferred from homology"/>
<evidence type="ECO:0000256" key="4">
    <source>
        <dbReference type="ARBA" id="ARBA00022827"/>
    </source>
</evidence>
<dbReference type="SUPFAM" id="SSF55103">
    <property type="entry name" value="FAD-linked oxidases, C-terminal domain"/>
    <property type="match status" value="1"/>
</dbReference>
<evidence type="ECO:0000259" key="5">
    <source>
        <dbReference type="PROSITE" id="PS51387"/>
    </source>
</evidence>
<dbReference type="InterPro" id="IPR016171">
    <property type="entry name" value="Vanillyl_alc_oxidase_C-sub2"/>
</dbReference>
<dbReference type="InterPro" id="IPR016169">
    <property type="entry name" value="FAD-bd_PCMH_sub2"/>
</dbReference>
<dbReference type="SUPFAM" id="SSF56176">
    <property type="entry name" value="FAD-binding/transporter-associated domain-like"/>
    <property type="match status" value="1"/>
</dbReference>
<dbReference type="InterPro" id="IPR006094">
    <property type="entry name" value="Oxid_FAD_bind_N"/>
</dbReference>
<sequence length="496" mass="53082">MTGFRAPPPRAPDAQEIPLTDHLPEPALIARFTSIVGKAHVLSDAADLEPYITENRGLYRGRTVLVLKPGSTEEVAAIMKLASETKTPVVPAGGRTGHVGGHVPREAGTDIVLSLERMNRIREIVPSGNFLVCDGGTILADVQKAAEAHDRLFPLSLGSEGSCRIGGNLSTNAGGTAVLSYGNMRALCLGLEVVLPTGEIWNGLRSLKKDNTGYDLRDLFIGAEGTLGIITGAVLKLFPRPRGHQVALAGVSSPESALALFNIATSRCASALTGFEFMARMVVGFTVKHTEGVRDPLAEQHPWYVLIDVSTPDTQQSADAMVEAVLEEAFEKGVIEDAVIAKSQAEIDQIWHMRNAMSDAQKPEGGSIKHDVSVPVSAIPAFLHEADAAVMKTVPGARICAFGHLGDGNIHYNISQPVGADKAEFMGRWGEVNKVVHAIVLAHGGSISAEHGIGRLKRDELAEIRPEIEMDLMHRIKRAFDPEGIMNPDKVLKVEG</sequence>
<dbReference type="GO" id="GO:0003824">
    <property type="term" value="F:catalytic activity"/>
    <property type="evidence" value="ECO:0007669"/>
    <property type="project" value="InterPro"/>
</dbReference>
<comment type="similarity">
    <text evidence="2">Belongs to the FAD-binding oxidoreductase/transferase type 4 family.</text>
</comment>
<comment type="cofactor">
    <cofactor evidence="1">
        <name>FAD</name>
        <dbReference type="ChEBI" id="CHEBI:57692"/>
    </cofactor>
</comment>
<dbReference type="Gene3D" id="3.30.70.2190">
    <property type="match status" value="1"/>
</dbReference>
<dbReference type="OrthoDB" id="9809290at2"/>
<keyword evidence="7" id="KW-1185">Reference proteome</keyword>
<dbReference type="Pfam" id="PF02913">
    <property type="entry name" value="FAD-oxidase_C"/>
    <property type="match status" value="1"/>
</dbReference>
<keyword evidence="3" id="KW-0285">Flavoprotein</keyword>
<dbReference type="Pfam" id="PF01565">
    <property type="entry name" value="FAD_binding_4"/>
    <property type="match status" value="1"/>
</dbReference>
<dbReference type="GO" id="GO:0071949">
    <property type="term" value="F:FAD binding"/>
    <property type="evidence" value="ECO:0007669"/>
    <property type="project" value="InterPro"/>
</dbReference>